<evidence type="ECO:0000256" key="10">
    <source>
        <dbReference type="ARBA" id="ARBA00022917"/>
    </source>
</evidence>
<protein>
    <recommendedName>
        <fullName evidence="3">phenylalanine--tRNA ligase</fullName>
        <ecNumber evidence="3">6.1.1.20</ecNumber>
    </recommendedName>
</protein>
<evidence type="ECO:0000313" key="14">
    <source>
        <dbReference type="EMBL" id="SVP95385.1"/>
    </source>
</evidence>
<sequence>MCSKEEELNLLLSKLDLAFEKHSKKNESDDNKPFISTFDVEYDHDKVLSGVKSLMSKGYVTLEENKSNAYVLTKEGEKYSKNHSPEYLLVQKVKESPGLSVDDALKSVENADIGLKKCMRNKYLKLEDKVLSLGLNTFDTDLTKIMLEVVNKYGNCETSMLLELAKLIPDRKKLDEELGDLKKRKLVTSKVTLCYNVRRTDEYKSSVRPQITDLTMELLETGKWEEAEIKKYNFFSSGKRALNGDLHPLIHTMHEFRRILTSMGFEELDTSRYLESSFWCFDSLYIPQQHPARDIQDTFFLDNPEKVKVNFLDETHVKNVSVAHGDARVYNSFGWQYKWDLDESLKTVLRTHVTPCSARKLKQIADDYQKGNPIVPCKFFAIDKVFRNEATDSTHLCEFHQIEGFVVGFDLGLGDLMGVMETFYGAIGIDPLRFKPAFNPYTEPSMEIFGYHKSLNTWMEVGNSGIFRPEMLLPMGLPENLTVIAWGLSLERPTMLSHNIKNIRDLIGCKY</sequence>
<evidence type="ECO:0000256" key="3">
    <source>
        <dbReference type="ARBA" id="ARBA00012814"/>
    </source>
</evidence>
<evidence type="ECO:0000313" key="13">
    <source>
        <dbReference type="EMBL" id="SVP94618.1"/>
    </source>
</evidence>
<evidence type="ECO:0000256" key="9">
    <source>
        <dbReference type="ARBA" id="ARBA00022842"/>
    </source>
</evidence>
<dbReference type="GO" id="GO:0046872">
    <property type="term" value="F:metal ion binding"/>
    <property type="evidence" value="ECO:0007669"/>
    <property type="project" value="UniProtKB-KW"/>
</dbReference>
<evidence type="ECO:0000256" key="5">
    <source>
        <dbReference type="ARBA" id="ARBA00022598"/>
    </source>
</evidence>
<dbReference type="GO" id="GO:0000049">
    <property type="term" value="F:tRNA binding"/>
    <property type="evidence" value="ECO:0007669"/>
    <property type="project" value="InterPro"/>
</dbReference>
<dbReference type="InterPro" id="IPR006195">
    <property type="entry name" value="aa-tRNA-synth_II"/>
</dbReference>
<dbReference type="AlphaFoldDB" id="A0A3B0N0G4"/>
<reference evidence="14" key="1">
    <citation type="submission" date="2018-07" db="EMBL/GenBank/DDBJ databases">
        <authorList>
            <person name="Quirk P.G."/>
            <person name="Krulwich T.A."/>
        </authorList>
    </citation>
    <scope>NUCLEOTIDE SEQUENCE</scope>
    <source>
        <strain evidence="14">Anand</strain>
    </source>
</reference>
<dbReference type="InterPro" id="IPR040725">
    <property type="entry name" value="PheRS_DBD3"/>
</dbReference>
<dbReference type="Gene3D" id="3.30.930.10">
    <property type="entry name" value="Bira Bifunctional Protein, Domain 2"/>
    <property type="match status" value="1"/>
</dbReference>
<comment type="subcellular location">
    <subcellularLocation>
        <location evidence="1">Cytoplasm</location>
    </subcellularLocation>
</comment>
<evidence type="ECO:0000256" key="7">
    <source>
        <dbReference type="ARBA" id="ARBA00022741"/>
    </source>
</evidence>
<evidence type="ECO:0000256" key="11">
    <source>
        <dbReference type="ARBA" id="ARBA00023146"/>
    </source>
</evidence>
<keyword evidence="6" id="KW-0479">Metal-binding</keyword>
<dbReference type="VEuPathDB" id="PiroplasmaDB:TA10840"/>
<dbReference type="EMBL" id="UIVT01000004">
    <property type="protein sequence ID" value="SVP94618.1"/>
    <property type="molecule type" value="Genomic_DNA"/>
</dbReference>
<proteinExistence type="inferred from homology"/>
<evidence type="ECO:0000256" key="8">
    <source>
        <dbReference type="ARBA" id="ARBA00022840"/>
    </source>
</evidence>
<evidence type="ECO:0000259" key="12">
    <source>
        <dbReference type="PROSITE" id="PS50862"/>
    </source>
</evidence>
<dbReference type="InterPro" id="IPR002319">
    <property type="entry name" value="Phenylalanyl-tRNA_Synthase"/>
</dbReference>
<dbReference type="EMBL" id="UIVS01000004">
    <property type="protein sequence ID" value="SVP95385.1"/>
    <property type="molecule type" value="Genomic_DNA"/>
</dbReference>
<evidence type="ECO:0000256" key="2">
    <source>
        <dbReference type="ARBA" id="ARBA00006703"/>
    </source>
</evidence>
<dbReference type="SUPFAM" id="SSF55681">
    <property type="entry name" value="Class II aaRS and biotin synthetases"/>
    <property type="match status" value="1"/>
</dbReference>
<dbReference type="PANTHER" id="PTHR11538">
    <property type="entry name" value="PHENYLALANYL-TRNA SYNTHETASE"/>
    <property type="match status" value="1"/>
</dbReference>
<dbReference type="Gene3D" id="1.10.10.2330">
    <property type="match status" value="1"/>
</dbReference>
<dbReference type="GO" id="GO:0006432">
    <property type="term" value="P:phenylalanyl-tRNA aminoacylation"/>
    <property type="evidence" value="ECO:0007669"/>
    <property type="project" value="InterPro"/>
</dbReference>
<feature type="domain" description="Aminoacyl-transfer RNA synthetases class-II family profile" evidence="12">
    <location>
        <begin position="376"/>
        <end position="496"/>
    </location>
</feature>
<dbReference type="Gene3D" id="3.30.1370.240">
    <property type="match status" value="1"/>
</dbReference>
<evidence type="ECO:0000256" key="1">
    <source>
        <dbReference type="ARBA" id="ARBA00004496"/>
    </source>
</evidence>
<dbReference type="CDD" id="cd00496">
    <property type="entry name" value="PheRS_alpha_core"/>
    <property type="match status" value="1"/>
</dbReference>
<dbReference type="InterPro" id="IPR004529">
    <property type="entry name" value="Phe-tRNA-synth_IIc_asu"/>
</dbReference>
<dbReference type="NCBIfam" id="TIGR00468">
    <property type="entry name" value="pheS"/>
    <property type="match status" value="1"/>
</dbReference>
<dbReference type="PANTHER" id="PTHR11538:SF40">
    <property type="entry name" value="PHENYLALANINE--TRNA LIGASE ALPHA SUBUNIT"/>
    <property type="match status" value="1"/>
</dbReference>
<keyword evidence="9" id="KW-0460">Magnesium</keyword>
<name>A0A3B0N0G4_THEAN</name>
<dbReference type="GO" id="GO:0005829">
    <property type="term" value="C:cytosol"/>
    <property type="evidence" value="ECO:0007669"/>
    <property type="project" value="TreeGrafter"/>
</dbReference>
<dbReference type="GO" id="GO:0004826">
    <property type="term" value="F:phenylalanine-tRNA ligase activity"/>
    <property type="evidence" value="ECO:0007669"/>
    <property type="project" value="UniProtKB-EC"/>
</dbReference>
<gene>
    <name evidence="13" type="ORF">TAT_000354600</name>
    <name evidence="14" type="ORF">TAV_000354500</name>
</gene>
<dbReference type="GO" id="GO:0005524">
    <property type="term" value="F:ATP binding"/>
    <property type="evidence" value="ECO:0007669"/>
    <property type="project" value="UniProtKB-KW"/>
</dbReference>
<dbReference type="PROSITE" id="PS50862">
    <property type="entry name" value="AA_TRNA_LIGASE_II"/>
    <property type="match status" value="1"/>
</dbReference>
<comment type="similarity">
    <text evidence="2">Belongs to the class-II aminoacyl-tRNA synthetase family. Phe-tRNA synthetase alpha subunit type 2 subfamily.</text>
</comment>
<keyword evidence="8" id="KW-0067">ATP-binding</keyword>
<evidence type="ECO:0000256" key="6">
    <source>
        <dbReference type="ARBA" id="ARBA00022723"/>
    </source>
</evidence>
<keyword evidence="5" id="KW-0436">Ligase</keyword>
<dbReference type="Gene3D" id="1.10.10.2320">
    <property type="match status" value="1"/>
</dbReference>
<accession>A0A3B0N0G4</accession>
<keyword evidence="10" id="KW-0648">Protein biosynthesis</keyword>
<dbReference type="GO" id="GO:0009328">
    <property type="term" value="C:phenylalanine-tRNA ligase complex"/>
    <property type="evidence" value="ECO:0007669"/>
    <property type="project" value="TreeGrafter"/>
</dbReference>
<organism evidence="14">
    <name type="scientific">Theileria annulata</name>
    <dbReference type="NCBI Taxonomy" id="5874"/>
    <lineage>
        <taxon>Eukaryota</taxon>
        <taxon>Sar</taxon>
        <taxon>Alveolata</taxon>
        <taxon>Apicomplexa</taxon>
        <taxon>Aconoidasida</taxon>
        <taxon>Piroplasmida</taxon>
        <taxon>Theileriidae</taxon>
        <taxon>Theileria</taxon>
    </lineage>
</organism>
<keyword evidence="4" id="KW-0963">Cytoplasm</keyword>
<dbReference type="NCBIfam" id="NF003210">
    <property type="entry name" value="PRK04172.1"/>
    <property type="match status" value="1"/>
</dbReference>
<evidence type="ECO:0000256" key="4">
    <source>
        <dbReference type="ARBA" id="ARBA00022490"/>
    </source>
</evidence>
<dbReference type="Pfam" id="PF01409">
    <property type="entry name" value="tRNA-synt_2d"/>
    <property type="match status" value="1"/>
</dbReference>
<dbReference type="EC" id="6.1.1.20" evidence="3"/>
<dbReference type="Pfam" id="PF18553">
    <property type="entry name" value="PheRS_DBD3"/>
    <property type="match status" value="1"/>
</dbReference>
<keyword evidence="11 14" id="KW-0030">Aminoacyl-tRNA synthetase</keyword>
<keyword evidence="7" id="KW-0547">Nucleotide-binding</keyword>
<dbReference type="InterPro" id="IPR045864">
    <property type="entry name" value="aa-tRNA-synth_II/BPL/LPL"/>
</dbReference>